<feature type="transmembrane region" description="Helical" evidence="14">
    <location>
        <begin position="206"/>
        <end position="227"/>
    </location>
</feature>
<dbReference type="InterPro" id="IPR007482">
    <property type="entry name" value="Tyr_Pase-like_PTPLA"/>
</dbReference>
<feature type="transmembrane region" description="Helical" evidence="14">
    <location>
        <begin position="121"/>
        <end position="142"/>
    </location>
</feature>
<reference evidence="16" key="1">
    <citation type="journal article" date="2020" name="bioRxiv">
        <title>Comparative genomics of Chlamydomonas.</title>
        <authorList>
            <person name="Craig R.J."/>
            <person name="Hasan A.R."/>
            <person name="Ness R.W."/>
            <person name="Keightley P.D."/>
        </authorList>
    </citation>
    <scope>NUCLEOTIDE SEQUENCE</scope>
    <source>
        <strain evidence="16">SAG 7.73</strain>
    </source>
</reference>
<comment type="caution">
    <text evidence="16">The sequence shown here is derived from an EMBL/GenBank/DDBJ whole genome shotgun (WGS) entry which is preliminary data.</text>
</comment>
<dbReference type="PANTHER" id="PTHR11035">
    <property type="entry name" value="VERY-LONG-CHAIN (3R)-3-HYDROXYACYL-COA DEHYDRATASE"/>
    <property type="match status" value="1"/>
</dbReference>
<feature type="transmembrane region" description="Helical" evidence="14">
    <location>
        <begin position="80"/>
        <end position="101"/>
    </location>
</feature>
<feature type="region of interest" description="Disordered" evidence="15">
    <location>
        <begin position="237"/>
        <end position="258"/>
    </location>
</feature>
<comment type="similarity">
    <text evidence="3 14">Belongs to the very long-chain fatty acids dehydratase HACD family.</text>
</comment>
<evidence type="ECO:0000256" key="14">
    <source>
        <dbReference type="RuleBase" id="RU363109"/>
    </source>
</evidence>
<dbReference type="OrthoDB" id="46988at2759"/>
<evidence type="ECO:0000256" key="10">
    <source>
        <dbReference type="ARBA" id="ARBA00023136"/>
    </source>
</evidence>
<accession>A0A835TLP0</accession>
<evidence type="ECO:0000313" key="16">
    <source>
        <dbReference type="EMBL" id="KAG2442894.1"/>
    </source>
</evidence>
<dbReference type="GO" id="GO:0030497">
    <property type="term" value="P:fatty acid elongation"/>
    <property type="evidence" value="ECO:0007669"/>
    <property type="project" value="TreeGrafter"/>
</dbReference>
<comment type="subcellular location">
    <subcellularLocation>
        <location evidence="14">Endoplasmic reticulum membrane</location>
        <topology evidence="14">Multi-pass membrane protein</topology>
    </subcellularLocation>
    <subcellularLocation>
        <location evidence="1">Membrane</location>
        <topology evidence="1">Multi-pass membrane protein</topology>
    </subcellularLocation>
</comment>
<evidence type="ECO:0000256" key="9">
    <source>
        <dbReference type="ARBA" id="ARBA00023098"/>
    </source>
</evidence>
<dbReference type="Pfam" id="PF04387">
    <property type="entry name" value="PTPLA"/>
    <property type="match status" value="1"/>
</dbReference>
<comment type="function">
    <text evidence="14">Catalyzes the third of the four reactions of the long-chain fatty acids elongation cycle. This endoplasmic reticulum-bound enzymatic process, allows the addition of two carbons to the chain of long- and very long-chain fatty acids/VLCFAs per cycle. This enzyme catalyzes the dehydration of the 3-hydroxyacyl-CoA intermediate into trans-2,3-enoyl-CoA, within each cycle of fatty acid elongation. Thereby, it participates to the production of VLCFAs of different chain lengths that are involved in multiple biological processes as precursors of membrane lipids and lipid mediators.</text>
</comment>
<dbReference type="GO" id="GO:0005789">
    <property type="term" value="C:endoplasmic reticulum membrane"/>
    <property type="evidence" value="ECO:0007669"/>
    <property type="project" value="UniProtKB-SubCell"/>
</dbReference>
<dbReference type="AlphaFoldDB" id="A0A835TLP0"/>
<dbReference type="EMBL" id="JAEHOC010000004">
    <property type="protein sequence ID" value="KAG2442894.1"/>
    <property type="molecule type" value="Genomic_DNA"/>
</dbReference>
<dbReference type="Proteomes" id="UP000650467">
    <property type="component" value="Unassembled WGS sequence"/>
</dbReference>
<dbReference type="PANTHER" id="PTHR11035:SF3">
    <property type="entry name" value="VERY-LONG-CHAIN (3R)-3-HYDROXYACYL-COA DEHYDRATASE"/>
    <property type="match status" value="1"/>
</dbReference>
<gene>
    <name evidence="16" type="ORF">HXX76_002971</name>
</gene>
<keyword evidence="14" id="KW-0256">Endoplasmic reticulum</keyword>
<evidence type="ECO:0000256" key="4">
    <source>
        <dbReference type="ARBA" id="ARBA00013122"/>
    </source>
</evidence>
<sequence>MGNPYLLLYNAALVLGWGYCLYLTIDTMLVKKGTTADLWQVVELPLKVSQTAALLEVVHSAIGLVRSPVMITAMQVSSRIWVLWGIINPEPVLATAGAVALSHPLPNVSLPLPAELGGVPLALNLATLLTAWSITEVVRYSFFAVKELAGSVPYPLLWLRYTTFIPLYPLGVASELAMVRLALPAIWARHLWSVDLPNAFNWAFDYPILCALIVASYLPGLPQLYLYMLAQRKKVLAGGAKPSSSSSSSRAGGKAKSS</sequence>
<keyword evidence="6 14" id="KW-0812">Transmembrane</keyword>
<dbReference type="UniPathway" id="UPA00094"/>
<evidence type="ECO:0000256" key="15">
    <source>
        <dbReference type="SAM" id="MobiDB-lite"/>
    </source>
</evidence>
<feature type="transmembrane region" description="Helical" evidence="14">
    <location>
        <begin position="163"/>
        <end position="186"/>
    </location>
</feature>
<evidence type="ECO:0000256" key="2">
    <source>
        <dbReference type="ARBA" id="ARBA00005194"/>
    </source>
</evidence>
<keyword evidence="10 14" id="KW-0472">Membrane</keyword>
<comment type="pathway">
    <text evidence="2 14">Lipid metabolism; fatty acid biosynthesis.</text>
</comment>
<proteinExistence type="inferred from homology"/>
<evidence type="ECO:0000256" key="13">
    <source>
        <dbReference type="ARBA" id="ARBA00036671"/>
    </source>
</evidence>
<organism evidence="16 17">
    <name type="scientific">Chlamydomonas incerta</name>
    <dbReference type="NCBI Taxonomy" id="51695"/>
    <lineage>
        <taxon>Eukaryota</taxon>
        <taxon>Viridiplantae</taxon>
        <taxon>Chlorophyta</taxon>
        <taxon>core chlorophytes</taxon>
        <taxon>Chlorophyceae</taxon>
        <taxon>CS clade</taxon>
        <taxon>Chlamydomonadales</taxon>
        <taxon>Chlamydomonadaceae</taxon>
        <taxon>Chlamydomonas</taxon>
    </lineage>
</organism>
<keyword evidence="9 14" id="KW-0443">Lipid metabolism</keyword>
<evidence type="ECO:0000256" key="12">
    <source>
        <dbReference type="ARBA" id="ARBA00023239"/>
    </source>
</evidence>
<evidence type="ECO:0000256" key="3">
    <source>
        <dbReference type="ARBA" id="ARBA00007811"/>
    </source>
</evidence>
<protein>
    <recommendedName>
        <fullName evidence="4 14">Very-long-chain (3R)-3-hydroxyacyl-CoA dehydratase</fullName>
        <ecNumber evidence="4 14">4.2.1.134</ecNumber>
    </recommendedName>
</protein>
<keyword evidence="7 14" id="KW-0276">Fatty acid metabolism</keyword>
<feature type="transmembrane region" description="Helical" evidence="14">
    <location>
        <begin position="6"/>
        <end position="25"/>
    </location>
</feature>
<evidence type="ECO:0000256" key="7">
    <source>
        <dbReference type="ARBA" id="ARBA00022832"/>
    </source>
</evidence>
<dbReference type="GO" id="GO:0102158">
    <property type="term" value="F:very-long-chain (3R)-3-hydroxyacyl-CoA dehydratase activity"/>
    <property type="evidence" value="ECO:0007669"/>
    <property type="project" value="UniProtKB-EC"/>
</dbReference>
<keyword evidence="11 14" id="KW-0275">Fatty acid biosynthesis</keyword>
<evidence type="ECO:0000256" key="6">
    <source>
        <dbReference type="ARBA" id="ARBA00022692"/>
    </source>
</evidence>
<evidence type="ECO:0000313" key="17">
    <source>
        <dbReference type="Proteomes" id="UP000650467"/>
    </source>
</evidence>
<evidence type="ECO:0000256" key="11">
    <source>
        <dbReference type="ARBA" id="ARBA00023160"/>
    </source>
</evidence>
<dbReference type="EC" id="4.2.1.134" evidence="4 14"/>
<keyword evidence="5 14" id="KW-0444">Lipid biosynthesis</keyword>
<dbReference type="GO" id="GO:0042761">
    <property type="term" value="P:very long-chain fatty acid biosynthetic process"/>
    <property type="evidence" value="ECO:0007669"/>
    <property type="project" value="TreeGrafter"/>
</dbReference>
<keyword evidence="8 14" id="KW-1133">Transmembrane helix</keyword>
<evidence type="ECO:0000256" key="1">
    <source>
        <dbReference type="ARBA" id="ARBA00004141"/>
    </source>
</evidence>
<keyword evidence="17" id="KW-1185">Reference proteome</keyword>
<name>A0A835TLP0_CHLIN</name>
<evidence type="ECO:0000256" key="5">
    <source>
        <dbReference type="ARBA" id="ARBA00022516"/>
    </source>
</evidence>
<dbReference type="GO" id="GO:0030148">
    <property type="term" value="P:sphingolipid biosynthetic process"/>
    <property type="evidence" value="ECO:0007669"/>
    <property type="project" value="TreeGrafter"/>
</dbReference>
<evidence type="ECO:0000256" key="8">
    <source>
        <dbReference type="ARBA" id="ARBA00022989"/>
    </source>
</evidence>
<keyword evidence="12 14" id="KW-0456">Lyase</keyword>
<comment type="catalytic activity">
    <reaction evidence="13 14">
        <text>a very-long-chain (3R)-3-hydroxyacyl-CoA = a very-long-chain (2E)-enoyl-CoA + H2O</text>
        <dbReference type="Rhea" id="RHEA:45812"/>
        <dbReference type="ChEBI" id="CHEBI:15377"/>
        <dbReference type="ChEBI" id="CHEBI:83728"/>
        <dbReference type="ChEBI" id="CHEBI:85440"/>
        <dbReference type="EC" id="4.2.1.134"/>
    </reaction>
</comment>